<dbReference type="InterPro" id="IPR018094">
    <property type="entry name" value="Thymidylate_kinase"/>
</dbReference>
<dbReference type="RefSeq" id="WP_213808930.1">
    <property type="nucleotide sequence ID" value="NZ_JAAMFK010000003.1"/>
</dbReference>
<dbReference type="SUPFAM" id="SSF52540">
    <property type="entry name" value="P-loop containing nucleoside triphosphate hydrolases"/>
    <property type="match status" value="1"/>
</dbReference>
<evidence type="ECO:0000259" key="11">
    <source>
        <dbReference type="Pfam" id="PF02223"/>
    </source>
</evidence>
<keyword evidence="6 10" id="KW-0547">Nucleotide-binding</keyword>
<keyword evidence="4 10" id="KW-0808">Transferase</keyword>
<dbReference type="InterPro" id="IPR039430">
    <property type="entry name" value="Thymidylate_kin-like_dom"/>
</dbReference>
<sequence>MNQRNFISFEGPEGAGKTTVINAAIPFLKELTGKDVLLTREPGGTGNPLAEEVRDILKKDRETPVDPWTEVFLLAASRREHVVHTIMPALKAGKIVLSDRYLDSSLAYQGGGRGLGKDAIMAVNDFAIQGETEGEKVLPELTIYLDLPVEIGLERIHQNRTDKIDRMDNEKVSFHKKVRETYLELAKENPDRIKVVDASQSKEDVLQQVKDILTANWR</sequence>
<proteinExistence type="inferred from homology"/>
<keyword evidence="5 10" id="KW-0545">Nucleotide biosynthesis</keyword>
<name>A0ABS5QZK6_9LACO</name>
<dbReference type="HAMAP" id="MF_00165">
    <property type="entry name" value="Thymidylate_kinase"/>
    <property type="match status" value="1"/>
</dbReference>
<evidence type="ECO:0000256" key="4">
    <source>
        <dbReference type="ARBA" id="ARBA00022679"/>
    </source>
</evidence>
<feature type="domain" description="Thymidylate kinase-like" evidence="11">
    <location>
        <begin position="9"/>
        <end position="208"/>
    </location>
</feature>
<keyword evidence="8 10" id="KW-0067">ATP-binding</keyword>
<dbReference type="CDD" id="cd01672">
    <property type="entry name" value="TMPK"/>
    <property type="match status" value="1"/>
</dbReference>
<comment type="similarity">
    <text evidence="1 10">Belongs to the thymidylate kinase family.</text>
</comment>
<accession>A0ABS5QZK6</accession>
<comment type="caution">
    <text evidence="12">The sequence shown here is derived from an EMBL/GenBank/DDBJ whole genome shotgun (WGS) entry which is preliminary data.</text>
</comment>
<protein>
    <recommendedName>
        <fullName evidence="3 10">Thymidylate kinase</fullName>
        <ecNumber evidence="2 10">2.7.4.9</ecNumber>
    </recommendedName>
    <alternativeName>
        <fullName evidence="10">dTMP kinase</fullName>
    </alternativeName>
</protein>
<dbReference type="Proteomes" id="UP001519504">
    <property type="component" value="Unassembled WGS sequence"/>
</dbReference>
<gene>
    <name evidence="10" type="primary">tmk</name>
    <name evidence="12" type="ORF">G6R29_03250</name>
</gene>
<dbReference type="PROSITE" id="PS01331">
    <property type="entry name" value="THYMIDYLATE_KINASE"/>
    <property type="match status" value="1"/>
</dbReference>
<evidence type="ECO:0000256" key="5">
    <source>
        <dbReference type="ARBA" id="ARBA00022727"/>
    </source>
</evidence>
<keyword evidence="7 10" id="KW-0418">Kinase</keyword>
<dbReference type="PANTHER" id="PTHR10344:SF4">
    <property type="entry name" value="UMP-CMP KINASE 2, MITOCHONDRIAL"/>
    <property type="match status" value="1"/>
</dbReference>
<evidence type="ECO:0000256" key="9">
    <source>
        <dbReference type="ARBA" id="ARBA00048743"/>
    </source>
</evidence>
<dbReference type="PANTHER" id="PTHR10344">
    <property type="entry name" value="THYMIDYLATE KINASE"/>
    <property type="match status" value="1"/>
</dbReference>
<comment type="function">
    <text evidence="10">Phosphorylation of dTMP to form dTDP in both de novo and salvage pathways of dTTP synthesis.</text>
</comment>
<dbReference type="EC" id="2.7.4.9" evidence="2 10"/>
<dbReference type="InterPro" id="IPR027417">
    <property type="entry name" value="P-loop_NTPase"/>
</dbReference>
<evidence type="ECO:0000256" key="3">
    <source>
        <dbReference type="ARBA" id="ARBA00017144"/>
    </source>
</evidence>
<dbReference type="GO" id="GO:0004798">
    <property type="term" value="F:dTMP kinase activity"/>
    <property type="evidence" value="ECO:0007669"/>
    <property type="project" value="UniProtKB-EC"/>
</dbReference>
<organism evidence="12 13">
    <name type="scientific">Fructobacillus broussonetiae</name>
    <dbReference type="NCBI Taxonomy" id="2713173"/>
    <lineage>
        <taxon>Bacteria</taxon>
        <taxon>Bacillati</taxon>
        <taxon>Bacillota</taxon>
        <taxon>Bacilli</taxon>
        <taxon>Lactobacillales</taxon>
        <taxon>Lactobacillaceae</taxon>
        <taxon>Fructobacillus</taxon>
    </lineage>
</organism>
<dbReference type="Pfam" id="PF02223">
    <property type="entry name" value="Thymidylate_kin"/>
    <property type="match status" value="1"/>
</dbReference>
<dbReference type="InterPro" id="IPR018095">
    <property type="entry name" value="Thymidylate_kin_CS"/>
</dbReference>
<evidence type="ECO:0000256" key="1">
    <source>
        <dbReference type="ARBA" id="ARBA00009776"/>
    </source>
</evidence>
<dbReference type="Gene3D" id="3.40.50.300">
    <property type="entry name" value="P-loop containing nucleotide triphosphate hydrolases"/>
    <property type="match status" value="1"/>
</dbReference>
<evidence type="ECO:0000256" key="6">
    <source>
        <dbReference type="ARBA" id="ARBA00022741"/>
    </source>
</evidence>
<feature type="binding site" evidence="10">
    <location>
        <begin position="11"/>
        <end position="18"/>
    </location>
    <ligand>
        <name>ATP</name>
        <dbReference type="ChEBI" id="CHEBI:30616"/>
    </ligand>
</feature>
<keyword evidence="13" id="KW-1185">Reference proteome</keyword>
<dbReference type="NCBIfam" id="TIGR00041">
    <property type="entry name" value="DTMP_kinase"/>
    <property type="match status" value="1"/>
</dbReference>
<dbReference type="EMBL" id="JAAMFK010000003">
    <property type="protein sequence ID" value="MBS9338648.1"/>
    <property type="molecule type" value="Genomic_DNA"/>
</dbReference>
<evidence type="ECO:0000256" key="8">
    <source>
        <dbReference type="ARBA" id="ARBA00022840"/>
    </source>
</evidence>
<evidence type="ECO:0000256" key="10">
    <source>
        <dbReference type="HAMAP-Rule" id="MF_00165"/>
    </source>
</evidence>
<evidence type="ECO:0000256" key="2">
    <source>
        <dbReference type="ARBA" id="ARBA00012980"/>
    </source>
</evidence>
<reference evidence="12 13" key="1">
    <citation type="submission" date="2020-02" db="EMBL/GenBank/DDBJ databases">
        <title>Fructobacillus sp. isolated from paper mulberry of Taiwan.</title>
        <authorList>
            <person name="Lin S.-T."/>
        </authorList>
    </citation>
    <scope>NUCLEOTIDE SEQUENCE [LARGE SCALE GENOMIC DNA]</scope>
    <source>
        <strain evidence="12 13">M2-14</strain>
    </source>
</reference>
<evidence type="ECO:0000256" key="7">
    <source>
        <dbReference type="ARBA" id="ARBA00022777"/>
    </source>
</evidence>
<evidence type="ECO:0000313" key="12">
    <source>
        <dbReference type="EMBL" id="MBS9338648.1"/>
    </source>
</evidence>
<evidence type="ECO:0000313" key="13">
    <source>
        <dbReference type="Proteomes" id="UP001519504"/>
    </source>
</evidence>
<comment type="catalytic activity">
    <reaction evidence="9 10">
        <text>dTMP + ATP = dTDP + ADP</text>
        <dbReference type="Rhea" id="RHEA:13517"/>
        <dbReference type="ChEBI" id="CHEBI:30616"/>
        <dbReference type="ChEBI" id="CHEBI:58369"/>
        <dbReference type="ChEBI" id="CHEBI:63528"/>
        <dbReference type="ChEBI" id="CHEBI:456216"/>
        <dbReference type="EC" id="2.7.4.9"/>
    </reaction>
</comment>